<comment type="caution">
    <text evidence="2">The sequence shown here is derived from an EMBL/GenBank/DDBJ whole genome shotgun (WGS) entry which is preliminary data.</text>
</comment>
<sequence>MYISAPSLALLFCFYTTARSAEVPSSELLKTTTPSALPVFYDASDIDLVEANHAMDSFWAANFIRTTNNQSFFISAHIIVRNGSATQRAGIMSLDEPLEFYTQTYQNIGPVRESNGTLEPFNLTMPGGRFGMETIPHRNATRGTFLSKRIFSHLPAVKFDIDLEMKGPVLLNAGLGSWLWGGGLQNQISLPVTRPHGTFVVENRTLTIDPKRSFTWYDRQWGPTSPERFTWLGLYLTAPNKPKVYISIWNWEDSVNGNKSFATLQSHDGTNTVLPLTRFEPSDKHVFNSTVSGNKYSLEYNIRLADGTKLHVKSSRPDQEYVMDNSTIGFYSAYVEVSGDYTGYGAMDIMPPIKL</sequence>
<evidence type="ECO:0000313" key="3">
    <source>
        <dbReference type="Proteomes" id="UP000030104"/>
    </source>
</evidence>
<dbReference type="SUPFAM" id="SSF159245">
    <property type="entry name" value="AttH-like"/>
    <property type="match status" value="1"/>
</dbReference>
<dbReference type="Proteomes" id="UP000030104">
    <property type="component" value="Unassembled WGS sequence"/>
</dbReference>
<name>A0A0A2L804_PENIT</name>
<keyword evidence="3" id="KW-1185">Reference proteome</keyword>
<protein>
    <recommendedName>
        <fullName evidence="4">Hydroxyneurosporene synthase</fullName>
    </recommendedName>
</protein>
<dbReference type="Gene3D" id="2.40.370.10">
    <property type="entry name" value="AttH-like domain"/>
    <property type="match status" value="1"/>
</dbReference>
<feature type="chain" id="PRO_5001990896" description="Hydroxyneurosporene synthase" evidence="1">
    <location>
        <begin position="21"/>
        <end position="355"/>
    </location>
</feature>
<dbReference type="HOGENOM" id="CLU_046730_0_0_1"/>
<evidence type="ECO:0000256" key="1">
    <source>
        <dbReference type="SAM" id="SignalP"/>
    </source>
</evidence>
<dbReference type="AlphaFoldDB" id="A0A0A2L804"/>
<evidence type="ECO:0000313" key="2">
    <source>
        <dbReference type="EMBL" id="KGO76094.1"/>
    </source>
</evidence>
<keyword evidence="1" id="KW-0732">Signal</keyword>
<dbReference type="PANTHER" id="PTHR40617">
    <property type="entry name" value="TERPENE CYCLASE ASQC"/>
    <property type="match status" value="1"/>
</dbReference>
<dbReference type="PANTHER" id="PTHR40617:SF1">
    <property type="entry name" value="ATTH DOMAIN-CONTAINING PROTEIN-RELATED"/>
    <property type="match status" value="1"/>
</dbReference>
<reference evidence="2 3" key="1">
    <citation type="journal article" date="2015" name="Mol. Plant Microbe Interact.">
        <title>Genome, transcriptome, and functional analyses of Penicillium expansum provide new insights into secondary metabolism and pathogenicity.</title>
        <authorList>
            <person name="Ballester A.R."/>
            <person name="Marcet-Houben M."/>
            <person name="Levin E."/>
            <person name="Sela N."/>
            <person name="Selma-Lazaro C."/>
            <person name="Carmona L."/>
            <person name="Wisniewski M."/>
            <person name="Droby S."/>
            <person name="Gonzalez-Candelas L."/>
            <person name="Gabaldon T."/>
        </authorList>
    </citation>
    <scope>NUCLEOTIDE SEQUENCE [LARGE SCALE GENOMIC DNA]</scope>
    <source>
        <strain evidence="2 3">PHI-1</strain>
    </source>
</reference>
<dbReference type="OrthoDB" id="5295747at2759"/>
<organism evidence="2 3">
    <name type="scientific">Penicillium italicum</name>
    <name type="common">Blue mold</name>
    <dbReference type="NCBI Taxonomy" id="40296"/>
    <lineage>
        <taxon>Eukaryota</taxon>
        <taxon>Fungi</taxon>
        <taxon>Dikarya</taxon>
        <taxon>Ascomycota</taxon>
        <taxon>Pezizomycotina</taxon>
        <taxon>Eurotiomycetes</taxon>
        <taxon>Eurotiomycetidae</taxon>
        <taxon>Eurotiales</taxon>
        <taxon>Aspergillaceae</taxon>
        <taxon>Penicillium</taxon>
    </lineage>
</organism>
<feature type="signal peptide" evidence="1">
    <location>
        <begin position="1"/>
        <end position="20"/>
    </location>
</feature>
<dbReference type="STRING" id="40296.A0A0A2L804"/>
<proteinExistence type="predicted"/>
<evidence type="ECO:0008006" key="4">
    <source>
        <dbReference type="Google" id="ProtNLM"/>
    </source>
</evidence>
<dbReference type="EMBL" id="JQGA01000353">
    <property type="protein sequence ID" value="KGO76094.1"/>
    <property type="molecule type" value="Genomic_DNA"/>
</dbReference>
<dbReference type="PhylomeDB" id="A0A0A2L804"/>
<accession>A0A0A2L804</accession>
<dbReference type="InterPro" id="IPR053112">
    <property type="entry name" value="Fungal_Dehydratase/Hydratase"/>
</dbReference>
<dbReference type="OMA" id="WINAFIH"/>
<gene>
    <name evidence="2" type="ORF">PITC_006370</name>
</gene>
<dbReference type="InterPro" id="IPR023374">
    <property type="entry name" value="AttH-like_dom_sf"/>
</dbReference>